<keyword evidence="6 8" id="KW-1133">Transmembrane helix</keyword>
<evidence type="ECO:0000256" key="5">
    <source>
        <dbReference type="ARBA" id="ARBA00022692"/>
    </source>
</evidence>
<evidence type="ECO:0000256" key="9">
    <source>
        <dbReference type="NCBIfam" id="TIGR00751"/>
    </source>
</evidence>
<dbReference type="Gene3D" id="1.10.357.140">
    <property type="entry name" value="UbiA prenyltransferase"/>
    <property type="match status" value="1"/>
</dbReference>
<comment type="caution">
    <text evidence="10">The sequence shown here is derived from an EMBL/GenBank/DDBJ whole genome shotgun (WGS) entry which is preliminary data.</text>
</comment>
<evidence type="ECO:0000256" key="7">
    <source>
        <dbReference type="ARBA" id="ARBA00023136"/>
    </source>
</evidence>
<evidence type="ECO:0000256" key="4">
    <source>
        <dbReference type="ARBA" id="ARBA00022679"/>
    </source>
</evidence>
<keyword evidence="12" id="KW-1185">Reference proteome</keyword>
<evidence type="ECO:0000313" key="12">
    <source>
        <dbReference type="Proteomes" id="UP000056419"/>
    </source>
</evidence>
<dbReference type="RefSeq" id="WP_060385450.1">
    <property type="nucleotide sequence ID" value="NZ_JAQNVT010000003.1"/>
</dbReference>
<dbReference type="UniPathway" id="UPA00079">
    <property type="reaction ID" value="UER00168"/>
</dbReference>
<evidence type="ECO:0000256" key="1">
    <source>
        <dbReference type="ARBA" id="ARBA00004141"/>
    </source>
</evidence>
<dbReference type="InterPro" id="IPR026046">
    <property type="entry name" value="UBIAD1"/>
</dbReference>
<comment type="similarity">
    <text evidence="8">Belongs to the MenA family. Type 1 subfamily.</text>
</comment>
<evidence type="ECO:0000256" key="8">
    <source>
        <dbReference type="HAMAP-Rule" id="MF_01937"/>
    </source>
</evidence>
<name>A0A125MGB4_BACSE</name>
<dbReference type="GO" id="GO:0042371">
    <property type="term" value="P:vitamin K biosynthetic process"/>
    <property type="evidence" value="ECO:0007669"/>
    <property type="project" value="TreeGrafter"/>
</dbReference>
<keyword evidence="5 8" id="KW-0812">Transmembrane</keyword>
<feature type="transmembrane region" description="Helical" evidence="8">
    <location>
        <begin position="222"/>
        <end position="243"/>
    </location>
</feature>
<keyword evidence="7 8" id="KW-0472">Membrane</keyword>
<dbReference type="NCBIfam" id="TIGR00751">
    <property type="entry name" value="menA"/>
    <property type="match status" value="1"/>
</dbReference>
<feature type="transmembrane region" description="Helical" evidence="8">
    <location>
        <begin position="124"/>
        <end position="142"/>
    </location>
</feature>
<feature type="transmembrane region" description="Helical" evidence="8">
    <location>
        <begin position="249"/>
        <end position="267"/>
    </location>
</feature>
<reference evidence="10" key="2">
    <citation type="submission" date="2016-01" db="EMBL/GenBank/DDBJ databases">
        <authorList>
            <person name="McClelland M."/>
            <person name="Jain A."/>
            <person name="Saraogi P."/>
            <person name="Mendelson R."/>
            <person name="Westerman R."/>
            <person name="SanMiguel P."/>
            <person name="Csonka L."/>
        </authorList>
    </citation>
    <scope>NUCLEOTIDE SEQUENCE</scope>
    <source>
        <strain evidence="10">CL09T03C01</strain>
    </source>
</reference>
<dbReference type="EMBL" id="LRGC01000003">
    <property type="protein sequence ID" value="KWR56697.1"/>
    <property type="molecule type" value="Genomic_DNA"/>
</dbReference>
<gene>
    <name evidence="8 10" type="primary">menA</name>
    <name evidence="10" type="ORF">AA415_01008</name>
    <name evidence="11" type="ORF">DXC34_03400</name>
</gene>
<reference evidence="11 13" key="3">
    <citation type="submission" date="2018-08" db="EMBL/GenBank/DDBJ databases">
        <title>A genome reference for cultivated species of the human gut microbiota.</title>
        <authorList>
            <person name="Zou Y."/>
            <person name="Xue W."/>
            <person name="Luo G."/>
        </authorList>
    </citation>
    <scope>NUCLEOTIDE SEQUENCE [LARGE SCALE GENOMIC DNA]</scope>
    <source>
        <strain evidence="11 13">TF03-6</strain>
    </source>
</reference>
<evidence type="ECO:0000256" key="3">
    <source>
        <dbReference type="ARBA" id="ARBA00022475"/>
    </source>
</evidence>
<evidence type="ECO:0000256" key="2">
    <source>
        <dbReference type="ARBA" id="ARBA00022428"/>
    </source>
</evidence>
<comment type="catalytic activity">
    <reaction evidence="8">
        <text>an all-trans-polyprenyl diphosphate + 1,4-dihydroxy-2-naphthoate + H(+) = a 2-demethylmenaquinol + CO2 + diphosphate</text>
        <dbReference type="Rhea" id="RHEA:26478"/>
        <dbReference type="Rhea" id="RHEA-COMP:9563"/>
        <dbReference type="Rhea" id="RHEA-COMP:9564"/>
        <dbReference type="ChEBI" id="CHEBI:11173"/>
        <dbReference type="ChEBI" id="CHEBI:15378"/>
        <dbReference type="ChEBI" id="CHEBI:16526"/>
        <dbReference type="ChEBI" id="CHEBI:33019"/>
        <dbReference type="ChEBI" id="CHEBI:55437"/>
        <dbReference type="ChEBI" id="CHEBI:58914"/>
        <dbReference type="EC" id="2.5.1.74"/>
    </reaction>
</comment>
<keyword evidence="4 8" id="KW-0808">Transferase</keyword>
<feature type="transmembrane region" description="Helical" evidence="8">
    <location>
        <begin position="154"/>
        <end position="172"/>
    </location>
</feature>
<reference evidence="10 12" key="1">
    <citation type="journal article" date="2016" name="BMC Genomics">
        <title>Type VI secretion systems of human gut Bacteroidales segregate into three genetic architectures, two of which are contained on mobile genetic elements.</title>
        <authorList>
            <person name="Coyne M.J."/>
            <person name="Roelofs K.G."/>
            <person name="Comstock L.E."/>
        </authorList>
    </citation>
    <scope>NUCLEOTIDE SEQUENCE [LARGE SCALE GENOMIC DNA]</scope>
    <source>
        <strain evidence="10 12">CL09T03C01</strain>
    </source>
</reference>
<feature type="transmembrane region" description="Helical" evidence="8">
    <location>
        <begin position="20"/>
        <end position="37"/>
    </location>
</feature>
<evidence type="ECO:0000313" key="10">
    <source>
        <dbReference type="EMBL" id="KWR56697.1"/>
    </source>
</evidence>
<dbReference type="PANTHER" id="PTHR13929">
    <property type="entry name" value="1,4-DIHYDROXY-2-NAPHTHOATE OCTAPRENYLTRANSFERASE"/>
    <property type="match status" value="1"/>
</dbReference>
<dbReference type="CDD" id="cd13962">
    <property type="entry name" value="PT_UbiA_UBIAD1"/>
    <property type="match status" value="1"/>
</dbReference>
<comment type="subcellular location">
    <subcellularLocation>
        <location evidence="8">Cell membrane</location>
        <topology evidence="8">Multi-pass membrane protein</topology>
    </subcellularLocation>
    <subcellularLocation>
        <location evidence="1">Membrane</location>
        <topology evidence="1">Multi-pass membrane protein</topology>
    </subcellularLocation>
</comment>
<dbReference type="EMBL" id="QSSV01000003">
    <property type="protein sequence ID" value="RGM15670.1"/>
    <property type="molecule type" value="Genomic_DNA"/>
</dbReference>
<dbReference type="GO" id="GO:0009234">
    <property type="term" value="P:menaquinone biosynthetic process"/>
    <property type="evidence" value="ECO:0007669"/>
    <property type="project" value="UniProtKB-UniRule"/>
</dbReference>
<keyword evidence="2 8" id="KW-0474">Menaquinone biosynthesis</keyword>
<dbReference type="EC" id="2.5.1.74" evidence="8 9"/>
<feature type="transmembrane region" description="Helical" evidence="8">
    <location>
        <begin position="99"/>
        <end position="118"/>
    </location>
</feature>
<comment type="function">
    <text evidence="8">Conversion of 1,4-dihydroxy-2-naphthoate (DHNA) to demethylmenaquinone (DMK).</text>
</comment>
<dbReference type="GO" id="GO:0005886">
    <property type="term" value="C:plasma membrane"/>
    <property type="evidence" value="ECO:0007669"/>
    <property type="project" value="UniProtKB-SubCell"/>
</dbReference>
<dbReference type="Proteomes" id="UP000056419">
    <property type="component" value="Unassembled WGS sequence"/>
</dbReference>
<dbReference type="PATRIC" id="fig|46506.5.peg.1083"/>
<dbReference type="PANTHER" id="PTHR13929:SF0">
    <property type="entry name" value="UBIA PRENYLTRANSFERASE DOMAIN-CONTAINING PROTEIN 1"/>
    <property type="match status" value="1"/>
</dbReference>
<accession>A0A125MGB4</accession>
<feature type="transmembrane region" description="Helical" evidence="8">
    <location>
        <begin position="43"/>
        <end position="63"/>
    </location>
</feature>
<evidence type="ECO:0000313" key="11">
    <source>
        <dbReference type="EMBL" id="RGM15670.1"/>
    </source>
</evidence>
<dbReference type="AlphaFoldDB" id="A0A125MGB4"/>
<dbReference type="HAMAP" id="MF_01937">
    <property type="entry name" value="MenA_1"/>
    <property type="match status" value="1"/>
</dbReference>
<dbReference type="InterPro" id="IPR000537">
    <property type="entry name" value="UbiA_prenyltransferase"/>
</dbReference>
<dbReference type="Proteomes" id="UP000261223">
    <property type="component" value="Unassembled WGS sequence"/>
</dbReference>
<evidence type="ECO:0000313" key="13">
    <source>
        <dbReference type="Proteomes" id="UP000261223"/>
    </source>
</evidence>
<dbReference type="PIRSF" id="PIRSF005355">
    <property type="entry name" value="UBIAD1"/>
    <property type="match status" value="1"/>
</dbReference>
<organism evidence="10 12">
    <name type="scientific">Bacteroides stercoris</name>
    <dbReference type="NCBI Taxonomy" id="46506"/>
    <lineage>
        <taxon>Bacteria</taxon>
        <taxon>Pseudomonadati</taxon>
        <taxon>Bacteroidota</taxon>
        <taxon>Bacteroidia</taxon>
        <taxon>Bacteroidales</taxon>
        <taxon>Bacteroidaceae</taxon>
        <taxon>Bacteroides</taxon>
    </lineage>
</organism>
<keyword evidence="3 8" id="KW-1003">Cell membrane</keyword>
<dbReference type="GO" id="GO:0046428">
    <property type="term" value="F:1,4-dihydroxy-2-naphthoate polyprenyltransferase activity"/>
    <property type="evidence" value="ECO:0007669"/>
    <property type="project" value="UniProtKB-UniRule"/>
</dbReference>
<dbReference type="InterPro" id="IPR044878">
    <property type="entry name" value="UbiA_sf"/>
</dbReference>
<feature type="transmembrane region" description="Helical" evidence="8">
    <location>
        <begin position="178"/>
        <end position="201"/>
    </location>
</feature>
<dbReference type="Pfam" id="PF01040">
    <property type="entry name" value="UbiA"/>
    <property type="match status" value="1"/>
</dbReference>
<protein>
    <recommendedName>
        <fullName evidence="8 9">1,4-dihydroxy-2-naphthoate octaprenyltransferase</fullName>
        <shortName evidence="8">DHNA-octaprenyltransferase</shortName>
        <ecNumber evidence="8 9">2.5.1.74</ecNumber>
    </recommendedName>
</protein>
<evidence type="ECO:0000256" key="6">
    <source>
        <dbReference type="ARBA" id="ARBA00022989"/>
    </source>
</evidence>
<dbReference type="InterPro" id="IPR004657">
    <property type="entry name" value="MenA"/>
</dbReference>
<proteinExistence type="inferred from homology"/>
<sequence length="303" mass="33363">MKAIATNSFHAWILAARPKTLTGAVIPVLTGSALAFADEAFNIIPALLCALFACGMQIAANFINDLYDYLKGSDRADRLGPERACAQGWITPTAMKRGIAGMLIFSCLIGCTLLQQCWGQLPHGGWELILLGLLCVIFAFLYTTLLSYKGWGDLLVLVFFGFIPVGGTYYVQAHSITADVWVASFICGLVIDTLLVVNNYRDREQDALSGKRTLIVRFGEPFGRYLYLGLGVAAALLSLWFVYTGKIEPLAFIWAPCVYLCLHVLTWHRMVAIRSGKKLNSILGETSRNMLFFGLLLSLAFIL</sequence>
<comment type="pathway">
    <text evidence="8">Quinol/quinone metabolism; menaquinone biosynthesis; menaquinol from 1,4-dihydroxy-2-naphthoate: step 1/2.</text>
</comment>
<dbReference type="STRING" id="46506.AA415_01008"/>